<accession>U4PVL8</accession>
<protein>
    <submittedName>
        <fullName evidence="1">Uncharacterized protein</fullName>
    </submittedName>
</protein>
<dbReference type="HOGENOM" id="CLU_2976252_0_0_5"/>
<proteinExistence type="predicted"/>
<evidence type="ECO:0000313" key="2">
    <source>
        <dbReference type="Proteomes" id="UP000016944"/>
    </source>
</evidence>
<sequence length="58" mass="6665">MPKVVLRREFFGPVDTSKKHNRQSRLRLSPEVMGEKISTAQKAKMASEGWQRDSAIIH</sequence>
<dbReference type="AlphaFoldDB" id="U4PVL8"/>
<gene>
    <name evidence="1" type="ORF">BN877_I2283</name>
</gene>
<evidence type="ECO:0000313" key="1">
    <source>
        <dbReference type="EMBL" id="CDI09174.1"/>
    </source>
</evidence>
<organism evidence="1 2">
    <name type="scientific">Agrobacterium pusense</name>
    <dbReference type="NCBI Taxonomy" id="648995"/>
    <lineage>
        <taxon>Bacteria</taxon>
        <taxon>Pseudomonadati</taxon>
        <taxon>Pseudomonadota</taxon>
        <taxon>Alphaproteobacteria</taxon>
        <taxon>Hyphomicrobiales</taxon>
        <taxon>Rhizobiaceae</taxon>
        <taxon>Rhizobium/Agrobacterium group</taxon>
        <taxon>Agrobacterium</taxon>
    </lineage>
</organism>
<name>U4PVL8_9HYPH</name>
<dbReference type="EMBL" id="HG518322">
    <property type="protein sequence ID" value="CDI09174.1"/>
    <property type="molecule type" value="Genomic_DNA"/>
</dbReference>
<reference evidence="1 2" key="1">
    <citation type="journal article" date="2013" name="Genome Announc.">
        <title>Complete Genome Sequence of the Sesbania Symbiont and Rice Growth-Promoting Endophyte Rhizobium sp. Strain IRBG74.</title>
        <authorList>
            <person name="Crook M.B."/>
            <person name="Mitra S."/>
            <person name="Ane J.M."/>
            <person name="Sadowsky M.J."/>
            <person name="Gyaneshwar P."/>
        </authorList>
    </citation>
    <scope>NUCLEOTIDE SEQUENCE [LARGE SCALE GENOMIC DNA]</scope>
    <source>
        <strain evidence="1 2">IRBG74</strain>
    </source>
</reference>
<dbReference type="Proteomes" id="UP000016944">
    <property type="component" value="Chromosome I"/>
</dbReference>
<dbReference type="KEGG" id="rir:BN877_I2283"/>